<dbReference type="EMBL" id="AP026978">
    <property type="protein sequence ID" value="BDT98377.1"/>
    <property type="molecule type" value="Genomic_DNA"/>
</dbReference>
<evidence type="ECO:0000313" key="2">
    <source>
        <dbReference type="Proteomes" id="UP001317870"/>
    </source>
</evidence>
<name>A0ABM8CTV2_9NOCA</name>
<organism evidence="1 2">
    <name type="scientific">Nocardia sputorum</name>
    <dbReference type="NCBI Taxonomy" id="2984338"/>
    <lineage>
        <taxon>Bacteria</taxon>
        <taxon>Bacillati</taxon>
        <taxon>Actinomycetota</taxon>
        <taxon>Actinomycetes</taxon>
        <taxon>Mycobacteriales</taxon>
        <taxon>Nocardiaceae</taxon>
        <taxon>Nocardia</taxon>
    </lineage>
</organism>
<evidence type="ECO:0008006" key="3">
    <source>
        <dbReference type="Google" id="ProtNLM"/>
    </source>
</evidence>
<keyword evidence="2" id="KW-1185">Reference proteome</keyword>
<dbReference type="Proteomes" id="UP001317870">
    <property type="component" value="Chromosome"/>
</dbReference>
<accession>A0ABM8CTV2</accession>
<evidence type="ECO:0000313" key="1">
    <source>
        <dbReference type="EMBL" id="BDT98377.1"/>
    </source>
</evidence>
<proteinExistence type="predicted"/>
<sequence length="145" mass="16045">MSRCRFYREICGLPARIDPQLFRIFIPSGSVGGITVPAEIGAAVKGHMRVHGTRPGPVVSHPRSKRWTFLVVPDMPADDIALFGELFRLNASASRLGAQIALPSPADRHGFRVWVQPPRDSHRPSAMAVIESIRACARSRARRVR</sequence>
<gene>
    <name evidence="1" type="ORF">IFM12276_14060</name>
</gene>
<reference evidence="1 2" key="1">
    <citation type="submission" date="2022-11" db="EMBL/GenBank/DDBJ databases">
        <title>Genome Sequencing of Nocardia sp. ON39_IFM12276 and assembly.</title>
        <authorList>
            <person name="Shimojima M."/>
            <person name="Toyokawa M."/>
            <person name="Uesaka K."/>
        </authorList>
    </citation>
    <scope>NUCLEOTIDE SEQUENCE [LARGE SCALE GENOMIC DNA]</scope>
    <source>
        <strain evidence="1 2">IFM 12276</strain>
    </source>
</reference>
<protein>
    <recommendedName>
        <fullName evidence="3">DNA-directed RNA polymerase subunit beta</fullName>
    </recommendedName>
</protein>